<protein>
    <submittedName>
        <fullName evidence="16">Outer membrane receptor protein involved in Fe transport</fullName>
    </submittedName>
</protein>
<keyword evidence="16" id="KW-0675">Receptor</keyword>
<dbReference type="Proteomes" id="UP000535078">
    <property type="component" value="Unassembled WGS sequence"/>
</dbReference>
<dbReference type="InterPro" id="IPR012910">
    <property type="entry name" value="Plug_dom"/>
</dbReference>
<evidence type="ECO:0000256" key="1">
    <source>
        <dbReference type="ARBA" id="ARBA00004571"/>
    </source>
</evidence>
<dbReference type="Pfam" id="PF07715">
    <property type="entry name" value="Plug"/>
    <property type="match status" value="1"/>
</dbReference>
<evidence type="ECO:0000256" key="9">
    <source>
        <dbReference type="ARBA" id="ARBA00023136"/>
    </source>
</evidence>
<dbReference type="InterPro" id="IPR000531">
    <property type="entry name" value="Beta-barrel_TonB"/>
</dbReference>
<evidence type="ECO:0000259" key="15">
    <source>
        <dbReference type="SMART" id="SM00965"/>
    </source>
</evidence>
<evidence type="ECO:0000256" key="11">
    <source>
        <dbReference type="PROSITE-ProRule" id="PRU01360"/>
    </source>
</evidence>
<evidence type="ECO:0000256" key="4">
    <source>
        <dbReference type="ARBA" id="ARBA00022496"/>
    </source>
</evidence>
<dbReference type="SMART" id="SM00965">
    <property type="entry name" value="STN"/>
    <property type="match status" value="1"/>
</dbReference>
<evidence type="ECO:0000256" key="14">
    <source>
        <dbReference type="SAM" id="SignalP"/>
    </source>
</evidence>
<keyword evidence="6" id="KW-0408">Iron</keyword>
<keyword evidence="2 11" id="KW-0813">Transport</keyword>
<organism evidence="16 17">
    <name type="scientific">Sphingopyxis italica</name>
    <dbReference type="NCBI Taxonomy" id="1129133"/>
    <lineage>
        <taxon>Bacteria</taxon>
        <taxon>Pseudomonadati</taxon>
        <taxon>Pseudomonadota</taxon>
        <taxon>Alphaproteobacteria</taxon>
        <taxon>Sphingomonadales</taxon>
        <taxon>Sphingomonadaceae</taxon>
        <taxon>Sphingopyxis</taxon>
    </lineage>
</organism>
<evidence type="ECO:0000313" key="17">
    <source>
        <dbReference type="Proteomes" id="UP000535078"/>
    </source>
</evidence>
<feature type="region of interest" description="Disordered" evidence="13">
    <location>
        <begin position="97"/>
        <end position="121"/>
    </location>
</feature>
<evidence type="ECO:0000256" key="3">
    <source>
        <dbReference type="ARBA" id="ARBA00022452"/>
    </source>
</evidence>
<dbReference type="SUPFAM" id="SSF56935">
    <property type="entry name" value="Porins"/>
    <property type="match status" value="1"/>
</dbReference>
<dbReference type="GO" id="GO:0009279">
    <property type="term" value="C:cell outer membrane"/>
    <property type="evidence" value="ECO:0007669"/>
    <property type="project" value="UniProtKB-SubCell"/>
</dbReference>
<dbReference type="Gene3D" id="2.40.170.20">
    <property type="entry name" value="TonB-dependent receptor, beta-barrel domain"/>
    <property type="match status" value="1"/>
</dbReference>
<dbReference type="InterPro" id="IPR011662">
    <property type="entry name" value="Secretin/TonB_short_N"/>
</dbReference>
<dbReference type="InterPro" id="IPR039426">
    <property type="entry name" value="TonB-dep_rcpt-like"/>
</dbReference>
<evidence type="ECO:0000256" key="10">
    <source>
        <dbReference type="ARBA" id="ARBA00023237"/>
    </source>
</evidence>
<feature type="signal peptide" evidence="14">
    <location>
        <begin position="1"/>
        <end position="24"/>
    </location>
</feature>
<name>A0A7X5XP45_9SPHN</name>
<reference evidence="16 17" key="1">
    <citation type="submission" date="2020-03" db="EMBL/GenBank/DDBJ databases">
        <title>Genomic Encyclopedia of Type Strains, Phase IV (KMG-IV): sequencing the most valuable type-strain genomes for metagenomic binning, comparative biology and taxonomic classification.</title>
        <authorList>
            <person name="Goeker M."/>
        </authorList>
    </citation>
    <scope>NUCLEOTIDE SEQUENCE [LARGE SCALE GENOMIC DNA]</scope>
    <source>
        <strain evidence="16 17">DSM 25229</strain>
    </source>
</reference>
<gene>
    <name evidence="16" type="ORF">GGR90_000485</name>
</gene>
<keyword evidence="5 11" id="KW-0812">Transmembrane</keyword>
<dbReference type="PANTHER" id="PTHR32552">
    <property type="entry name" value="FERRICHROME IRON RECEPTOR-RELATED"/>
    <property type="match status" value="1"/>
</dbReference>
<dbReference type="AlphaFoldDB" id="A0A7X5XP45"/>
<feature type="chain" id="PRO_5030730791" evidence="14">
    <location>
        <begin position="25"/>
        <end position="786"/>
    </location>
</feature>
<keyword evidence="9 11" id="KW-0472">Membrane</keyword>
<sequence length="786" mass="83756">MPGRSWAAAAAALVALAAAPPAEARSFDIAPGPLGEVIAAIGVQARITIAILDPELASHRSPGVKGDVSVRAALDRALRGTGAEAVFYDRATVRIIRSRPRPKPSPRPKPRPPKLPATEAPPVEIIVSATKQTMHLDNFPGTAKIIDLEAGRLARKAGDGTAAIAALQPTLTTTNLGRGRNKLFVRGIADSSFNGPTQATVGQYLGDVRLTYNAPDPDLNLYDLERVEILAGPQGTLYGAGSIGGIVRLVPNTPDSTAAYASASAGLSATRFGGIGGDAAAMANLPILKGQAAVRLVVHGGRDAGYIDDPSRGLRDINSGRNFGQRLLVRIDDIAGWTIDLGGVHHRVETDDGQYLIRGQPPLTRSNPIAQPFGSRFQLAYLTARRPIGATELVSTSSVVWQDMESAFDATGSDGTSAPLLFRERNDITFWSHETRLAGGGTRMPWVAGLAGVYNINRLTRSLGPPDAPRQITGVRNRQLDLSLYGQATLPLTRSLDLMMGGRFALGNGGGRLLGENADESSLSSKTHFKFSATVALDWRLSPSLSLYSNYQEGFRAGGLAIAPAGSATDSQEFVSDELSQIEIGARWRDKDRDGFSARAAIFRVDWNNIQADLVDTAGLPYTANIGNGLVYGLDGELNWRVSKALALTVSAFLNESYLYDAPAEFANPDRNTLPNIPTDGVRLGAEWRLPLGRGIDLSGDASLRYVGRSNLGAGPSLDVTQGDYYVGDVGARLDFSRFGLSLDISNIADTRANTFAFGNPFGLAREDQITPLRPRTVRLGIDTRF</sequence>
<dbReference type="EMBL" id="JAATIT010000001">
    <property type="protein sequence ID" value="NJB88333.1"/>
    <property type="molecule type" value="Genomic_DNA"/>
</dbReference>
<keyword evidence="14" id="KW-0732">Signal</keyword>
<dbReference type="RefSeq" id="WP_167919155.1">
    <property type="nucleotide sequence ID" value="NZ_JAATIT010000001.1"/>
</dbReference>
<evidence type="ECO:0000256" key="5">
    <source>
        <dbReference type="ARBA" id="ARBA00022692"/>
    </source>
</evidence>
<evidence type="ECO:0000256" key="6">
    <source>
        <dbReference type="ARBA" id="ARBA00023004"/>
    </source>
</evidence>
<dbReference type="InterPro" id="IPR036942">
    <property type="entry name" value="Beta-barrel_TonB_sf"/>
</dbReference>
<comment type="caution">
    <text evidence="16">The sequence shown here is derived from an EMBL/GenBank/DDBJ whole genome shotgun (WGS) entry which is preliminary data.</text>
</comment>
<keyword evidence="10 11" id="KW-0998">Cell outer membrane</keyword>
<dbReference type="Pfam" id="PF00593">
    <property type="entry name" value="TonB_dep_Rec_b-barrel"/>
    <property type="match status" value="1"/>
</dbReference>
<evidence type="ECO:0000313" key="16">
    <source>
        <dbReference type="EMBL" id="NJB88333.1"/>
    </source>
</evidence>
<dbReference type="PANTHER" id="PTHR32552:SF81">
    <property type="entry name" value="TONB-DEPENDENT OUTER MEMBRANE RECEPTOR"/>
    <property type="match status" value="1"/>
</dbReference>
<evidence type="ECO:0000256" key="7">
    <source>
        <dbReference type="ARBA" id="ARBA00023065"/>
    </source>
</evidence>
<evidence type="ECO:0000256" key="13">
    <source>
        <dbReference type="SAM" id="MobiDB-lite"/>
    </source>
</evidence>
<dbReference type="GO" id="GO:0006826">
    <property type="term" value="P:iron ion transport"/>
    <property type="evidence" value="ECO:0007669"/>
    <property type="project" value="UniProtKB-KW"/>
</dbReference>
<keyword evidence="17" id="KW-1185">Reference proteome</keyword>
<evidence type="ECO:0000256" key="12">
    <source>
        <dbReference type="RuleBase" id="RU003357"/>
    </source>
</evidence>
<comment type="similarity">
    <text evidence="11 12">Belongs to the TonB-dependent receptor family.</text>
</comment>
<dbReference type="PROSITE" id="PS52016">
    <property type="entry name" value="TONB_DEPENDENT_REC_3"/>
    <property type="match status" value="1"/>
</dbReference>
<evidence type="ECO:0000256" key="2">
    <source>
        <dbReference type="ARBA" id="ARBA00022448"/>
    </source>
</evidence>
<keyword evidence="7" id="KW-0406">Ion transport</keyword>
<feature type="compositionally biased region" description="Basic residues" evidence="13">
    <location>
        <begin position="97"/>
        <end position="112"/>
    </location>
</feature>
<accession>A0A7X5XP45</accession>
<keyword evidence="3 11" id="KW-1134">Transmembrane beta strand</keyword>
<dbReference type="Gene3D" id="3.55.50.30">
    <property type="match status" value="1"/>
</dbReference>
<proteinExistence type="inferred from homology"/>
<comment type="subcellular location">
    <subcellularLocation>
        <location evidence="1 11">Cell outer membrane</location>
        <topology evidence="1 11">Multi-pass membrane protein</topology>
    </subcellularLocation>
</comment>
<keyword evidence="4" id="KW-0410">Iron transport</keyword>
<keyword evidence="8 12" id="KW-0798">TonB box</keyword>
<evidence type="ECO:0000256" key="8">
    <source>
        <dbReference type="ARBA" id="ARBA00023077"/>
    </source>
</evidence>
<feature type="domain" description="Secretin/TonB short N-terminal" evidence="15">
    <location>
        <begin position="47"/>
        <end position="98"/>
    </location>
</feature>